<dbReference type="PATRIC" id="fig|35818.10.peg.50"/>
<comment type="caution">
    <text evidence="2">The sequence shown here is derived from an EMBL/GenBank/DDBJ whole genome shotgun (WGS) entry which is preliminary data.</text>
</comment>
<dbReference type="NCBIfam" id="TIGR03353">
    <property type="entry name" value="VI_chp_4"/>
    <property type="match status" value="1"/>
</dbReference>
<dbReference type="PANTHER" id="PTHR35566">
    <property type="entry name" value="BLR3599 PROTEIN"/>
    <property type="match status" value="1"/>
</dbReference>
<dbReference type="Proteomes" id="UP000037800">
    <property type="component" value="Unassembled WGS sequence"/>
</dbReference>
<reference evidence="3 4" key="1">
    <citation type="submission" date="2014-06" db="EMBL/GenBank/DDBJ databases">
        <title>Helicobacter pullorum isolates in fresh chicken meat - phenotypic and genotypic features.</title>
        <authorList>
            <person name="Borges V."/>
            <person name="Santos A."/>
            <person name="Correia C.B."/>
            <person name="Saraiva M."/>
            <person name="Menard A."/>
            <person name="Vieira L."/>
            <person name="Sampaio D.A."/>
            <person name="Gomes J.P."/>
            <person name="Oleastro M."/>
        </authorList>
    </citation>
    <scope>NUCLEOTIDE SEQUENCE [LARGE SCALE GENOMIC DNA]</scope>
    <source>
        <strain evidence="2 4">229334/12</strain>
        <strain evidence="1 3">229336/12</strain>
    </source>
</reference>
<dbReference type="Proteomes" id="UP000037997">
    <property type="component" value="Unassembled WGS sequence"/>
</dbReference>
<dbReference type="Pfam" id="PF05936">
    <property type="entry name" value="T6SS_VasE"/>
    <property type="match status" value="1"/>
</dbReference>
<accession>A0A0N0LUM6</accession>
<evidence type="ECO:0000313" key="2">
    <source>
        <dbReference type="EMBL" id="KPH56579.1"/>
    </source>
</evidence>
<dbReference type="RefSeq" id="WP_054197455.1">
    <property type="nucleotide sequence ID" value="NZ_FZMV01000013.1"/>
</dbReference>
<dbReference type="EMBL" id="JNUR01000001">
    <property type="protein sequence ID" value="KPH51549.1"/>
    <property type="molecule type" value="Genomic_DNA"/>
</dbReference>
<evidence type="ECO:0000313" key="3">
    <source>
        <dbReference type="Proteomes" id="UP000037800"/>
    </source>
</evidence>
<proteinExistence type="predicted"/>
<evidence type="ECO:0000313" key="1">
    <source>
        <dbReference type="EMBL" id="KPH51549.1"/>
    </source>
</evidence>
<sequence length="472" mass="54157">MADKLKIAWCDGISINQAHFEQQERYIERNIDLKTIHTTSNLYGVLSVEFSKEMLLEGKIALKNILGISKDGSIFQAPEQDLLPEPLEVSYDSLINSIIVLKIPTGLSNIADLSLQNKIPNSKYISLRSLIALRNYNDIDTDITRQLDTQSDGSNQNDFDTLALTQETRSLMLASLRMKLGILGNATLDEVEIPIAKIKNIDSNRKIELDNNFIPTCLNVAKIPIIRSFIEEMIYSIGQHKKVLSDIFKGIDQTKNTLDFSTFLSLNLLKKWHLIFSHLIKKDKLHPEFFYEKLLEFQGELAAFSVQDTFLEFIEYKHYNLSETFLPLINHLKILFSKITSPRYSMPQIINNGNGFYDLLFDNANILQESELYLAVSADINYEDLLQNFKIHSKIHTQSKIKNIVATQLKGLNINQIVNIPSSIPYLNGYIYYKLDKKDELFKDFQNENIISIYITSSIKNPDIKMWAVLND</sequence>
<dbReference type="InterPro" id="IPR010263">
    <property type="entry name" value="T6SS_TssK"/>
</dbReference>
<name>A0A0N0LUM6_9HELI</name>
<protein>
    <submittedName>
        <fullName evidence="2">Type VI secretion protein</fullName>
    </submittedName>
</protein>
<dbReference type="AlphaFoldDB" id="A0A0N0LUM6"/>
<dbReference type="STRING" id="35818.HPU229336_00095"/>
<evidence type="ECO:0000313" key="4">
    <source>
        <dbReference type="Proteomes" id="UP000037997"/>
    </source>
</evidence>
<organism evidence="2 4">
    <name type="scientific">Helicobacter pullorum</name>
    <dbReference type="NCBI Taxonomy" id="35818"/>
    <lineage>
        <taxon>Bacteria</taxon>
        <taxon>Pseudomonadati</taxon>
        <taxon>Campylobacterota</taxon>
        <taxon>Epsilonproteobacteria</taxon>
        <taxon>Campylobacterales</taxon>
        <taxon>Helicobacteraceae</taxon>
        <taxon>Helicobacter</taxon>
    </lineage>
</organism>
<dbReference type="PANTHER" id="PTHR35566:SF1">
    <property type="entry name" value="TYPE VI SECRETION SYSTEM BASEPLATE COMPONENT TSSK1"/>
    <property type="match status" value="1"/>
</dbReference>
<gene>
    <name evidence="2" type="ORF">HPU229334_00150</name>
    <name evidence="1" type="ORF">HPU229336_00095</name>
</gene>
<dbReference type="EMBL" id="JNOC01000001">
    <property type="protein sequence ID" value="KPH56579.1"/>
    <property type="molecule type" value="Genomic_DNA"/>
</dbReference>